<dbReference type="InParanoid" id="T1G698"/>
<dbReference type="PANTHER" id="PTHR11461:SF372">
    <property type="entry name" value="ACCESSORY GLAND PROTEIN ACP76A-RELATED"/>
    <property type="match status" value="1"/>
</dbReference>
<dbReference type="eggNOG" id="KOG2392">
    <property type="taxonomic scope" value="Eukaryota"/>
</dbReference>
<dbReference type="RefSeq" id="XP_009025918.1">
    <property type="nucleotide sequence ID" value="XM_009027670.1"/>
</dbReference>
<dbReference type="SUPFAM" id="SSF56574">
    <property type="entry name" value="Serpins"/>
    <property type="match status" value="1"/>
</dbReference>
<dbReference type="Pfam" id="PF00079">
    <property type="entry name" value="Serpin"/>
    <property type="match status" value="1"/>
</dbReference>
<proteinExistence type="inferred from homology"/>
<evidence type="ECO:0000256" key="1">
    <source>
        <dbReference type="RuleBase" id="RU000411"/>
    </source>
</evidence>
<dbReference type="GO" id="GO:0004867">
    <property type="term" value="F:serine-type endopeptidase inhibitor activity"/>
    <property type="evidence" value="ECO:0007669"/>
    <property type="project" value="InterPro"/>
</dbReference>
<evidence type="ECO:0000313" key="4">
    <source>
        <dbReference type="EnsemblMetazoa" id="HelroP86281"/>
    </source>
</evidence>
<dbReference type="EMBL" id="KB097496">
    <property type="protein sequence ID" value="ESN95916.1"/>
    <property type="molecule type" value="Genomic_DNA"/>
</dbReference>
<dbReference type="Proteomes" id="UP000015101">
    <property type="component" value="Unassembled WGS sequence"/>
</dbReference>
<feature type="domain" description="Serpin" evidence="2">
    <location>
        <begin position="12"/>
        <end position="376"/>
    </location>
</feature>
<dbReference type="OrthoDB" id="671595at2759"/>
<organism evidence="4 5">
    <name type="scientific">Helobdella robusta</name>
    <name type="common">Californian leech</name>
    <dbReference type="NCBI Taxonomy" id="6412"/>
    <lineage>
        <taxon>Eukaryota</taxon>
        <taxon>Metazoa</taxon>
        <taxon>Spiralia</taxon>
        <taxon>Lophotrochozoa</taxon>
        <taxon>Annelida</taxon>
        <taxon>Clitellata</taxon>
        <taxon>Hirudinea</taxon>
        <taxon>Rhynchobdellida</taxon>
        <taxon>Glossiphoniidae</taxon>
        <taxon>Helobdella</taxon>
    </lineage>
</organism>
<name>T1G698_HELRO</name>
<dbReference type="KEGG" id="hro:HELRODRAFT_86281"/>
<evidence type="ECO:0000313" key="5">
    <source>
        <dbReference type="Proteomes" id="UP000015101"/>
    </source>
</evidence>
<dbReference type="PANTHER" id="PTHR11461">
    <property type="entry name" value="SERINE PROTEASE INHIBITOR, SERPIN"/>
    <property type="match status" value="1"/>
</dbReference>
<dbReference type="InterPro" id="IPR042185">
    <property type="entry name" value="Serpin_sf_2"/>
</dbReference>
<dbReference type="Gene3D" id="3.30.497.10">
    <property type="entry name" value="Antithrombin, subunit I, domain 2"/>
    <property type="match status" value="1"/>
</dbReference>
<reference evidence="5" key="1">
    <citation type="submission" date="2012-12" db="EMBL/GenBank/DDBJ databases">
        <authorList>
            <person name="Hellsten U."/>
            <person name="Grimwood J."/>
            <person name="Chapman J.A."/>
            <person name="Shapiro H."/>
            <person name="Aerts A."/>
            <person name="Otillar R.P."/>
            <person name="Terry A.Y."/>
            <person name="Boore J.L."/>
            <person name="Simakov O."/>
            <person name="Marletaz F."/>
            <person name="Cho S.-J."/>
            <person name="Edsinger-Gonzales E."/>
            <person name="Havlak P."/>
            <person name="Kuo D.-H."/>
            <person name="Larsson T."/>
            <person name="Lv J."/>
            <person name="Arendt D."/>
            <person name="Savage R."/>
            <person name="Osoegawa K."/>
            <person name="de Jong P."/>
            <person name="Lindberg D.R."/>
            <person name="Seaver E.C."/>
            <person name="Weisblat D.A."/>
            <person name="Putnam N.H."/>
            <person name="Grigoriev I.V."/>
            <person name="Rokhsar D.S."/>
        </authorList>
    </citation>
    <scope>NUCLEOTIDE SEQUENCE</scope>
</reference>
<dbReference type="PROSITE" id="PS00284">
    <property type="entry name" value="SERPIN"/>
    <property type="match status" value="1"/>
</dbReference>
<gene>
    <name evidence="4" type="primary">20216595</name>
    <name evidence="3" type="ORF">HELRODRAFT_86281</name>
</gene>
<keyword evidence="5" id="KW-1185">Reference proteome</keyword>
<sequence length="396" mass="45767">MIIRESVLEFSFDVYRNVARDIPDNNILFSPIGLFFLAVLHLAADGDTKNELEAGLRFGRLSETEIHEHFKKLMNYYVTKAENVSLVMANLLYVNTDDHLSKSFIDKLGLYNYRQQLHTCNFLSYAETCRRTINEEVERLTNNKIIYSIPPNTLDSHTKIILVNAVSFIATLLVDAKLTEKSMFYINKALSVETEFMGGKFIGDYQVSTYLESHILKIPYENKYHFIIILPINFCKSSLDSIEQKLTKDHLLSWKNSWTRRSVELHLPVLGFDSSINIKQVLMNLNIKSIFDANKNGLSRMSTVRDLYVRDIFQKTHISMKNEKRIETAPVTYGIMLLSKMTQVSKLSLVANHPFLFFIRDDKTETILFIGRFSKPYKVSLVKTDEALCQFGEQFS</sequence>
<dbReference type="GO" id="GO:0005615">
    <property type="term" value="C:extracellular space"/>
    <property type="evidence" value="ECO:0000318"/>
    <property type="project" value="GO_Central"/>
</dbReference>
<dbReference type="CDD" id="cd00172">
    <property type="entry name" value="serpin"/>
    <property type="match status" value="1"/>
</dbReference>
<dbReference type="CTD" id="20216595"/>
<evidence type="ECO:0000259" key="2">
    <source>
        <dbReference type="SMART" id="SM00093"/>
    </source>
</evidence>
<dbReference type="SMART" id="SM00093">
    <property type="entry name" value="SERPIN"/>
    <property type="match status" value="1"/>
</dbReference>
<dbReference type="EMBL" id="AMQM01006572">
    <property type="status" value="NOT_ANNOTATED_CDS"/>
    <property type="molecule type" value="Genomic_DNA"/>
</dbReference>
<dbReference type="InterPro" id="IPR036186">
    <property type="entry name" value="Serpin_sf"/>
</dbReference>
<dbReference type="InterPro" id="IPR023795">
    <property type="entry name" value="Serpin_CS"/>
</dbReference>
<dbReference type="HOGENOM" id="CLU_023330_0_2_1"/>
<reference evidence="3 5" key="2">
    <citation type="journal article" date="2013" name="Nature">
        <title>Insights into bilaterian evolution from three spiralian genomes.</title>
        <authorList>
            <person name="Simakov O."/>
            <person name="Marletaz F."/>
            <person name="Cho S.J."/>
            <person name="Edsinger-Gonzales E."/>
            <person name="Havlak P."/>
            <person name="Hellsten U."/>
            <person name="Kuo D.H."/>
            <person name="Larsson T."/>
            <person name="Lv J."/>
            <person name="Arendt D."/>
            <person name="Savage R."/>
            <person name="Osoegawa K."/>
            <person name="de Jong P."/>
            <person name="Grimwood J."/>
            <person name="Chapman J.A."/>
            <person name="Shapiro H."/>
            <person name="Aerts A."/>
            <person name="Otillar R.P."/>
            <person name="Terry A.Y."/>
            <person name="Boore J.L."/>
            <person name="Grigoriev I.V."/>
            <person name="Lindberg D.R."/>
            <person name="Seaver E.C."/>
            <person name="Weisblat D.A."/>
            <person name="Putnam N.H."/>
            <person name="Rokhsar D.S."/>
        </authorList>
    </citation>
    <scope>NUCLEOTIDE SEQUENCE</scope>
</reference>
<dbReference type="InterPro" id="IPR000215">
    <property type="entry name" value="Serpin_fam"/>
</dbReference>
<dbReference type="GeneID" id="20216595"/>
<dbReference type="OMA" id="IFQKTHI"/>
<protein>
    <recommendedName>
        <fullName evidence="2">Serpin domain-containing protein</fullName>
    </recommendedName>
</protein>
<evidence type="ECO:0000313" key="3">
    <source>
        <dbReference type="EMBL" id="ESN95916.1"/>
    </source>
</evidence>
<dbReference type="InterPro" id="IPR023796">
    <property type="entry name" value="Serpin_dom"/>
</dbReference>
<accession>T1G698</accession>
<dbReference type="AlphaFoldDB" id="T1G698"/>
<dbReference type="EnsemblMetazoa" id="HelroT86281">
    <property type="protein sequence ID" value="HelroP86281"/>
    <property type="gene ID" value="HelroG86281"/>
</dbReference>
<dbReference type="InterPro" id="IPR042178">
    <property type="entry name" value="Serpin_sf_1"/>
</dbReference>
<dbReference type="Gene3D" id="2.30.39.10">
    <property type="entry name" value="Alpha-1-antitrypsin, domain 1"/>
    <property type="match status" value="1"/>
</dbReference>
<reference evidence="4" key="3">
    <citation type="submission" date="2015-06" db="UniProtKB">
        <authorList>
            <consortium name="EnsemblMetazoa"/>
        </authorList>
    </citation>
    <scope>IDENTIFICATION</scope>
</reference>
<comment type="similarity">
    <text evidence="1">Belongs to the serpin family.</text>
</comment>
<dbReference type="STRING" id="6412.T1G698"/>